<dbReference type="EMBL" id="QQNH01000032">
    <property type="protein sequence ID" value="RDE07846.1"/>
    <property type="molecule type" value="Genomic_DNA"/>
</dbReference>
<evidence type="ECO:0000256" key="1">
    <source>
        <dbReference type="ARBA" id="ARBA00005622"/>
    </source>
</evidence>
<dbReference type="Gene3D" id="3.40.50.1820">
    <property type="entry name" value="alpha/beta hydrolase"/>
    <property type="match status" value="1"/>
</dbReference>
<dbReference type="InterPro" id="IPR029058">
    <property type="entry name" value="AB_hydrolase_fold"/>
</dbReference>
<dbReference type="AlphaFoldDB" id="A0A369VZM3"/>
<evidence type="ECO:0000313" key="5">
    <source>
        <dbReference type="Proteomes" id="UP000253759"/>
    </source>
</evidence>
<keyword evidence="5" id="KW-1185">Reference proteome</keyword>
<dbReference type="Pfam" id="PF00756">
    <property type="entry name" value="Esterase"/>
    <property type="match status" value="1"/>
</dbReference>
<dbReference type="InterPro" id="IPR052558">
    <property type="entry name" value="Siderophore_Hydrolase_D"/>
</dbReference>
<name>A0A369VZM3_9HYPH</name>
<dbReference type="Proteomes" id="UP000253759">
    <property type="component" value="Unassembled WGS sequence"/>
</dbReference>
<dbReference type="PANTHER" id="PTHR40841:SF2">
    <property type="entry name" value="SIDEROPHORE-DEGRADING ESTERASE (EUROFUNG)"/>
    <property type="match status" value="1"/>
</dbReference>
<proteinExistence type="inferred from homology"/>
<organism evidence="4 5">
    <name type="scientific">Pelagibacterium lacus</name>
    <dbReference type="NCBI Taxonomy" id="2282655"/>
    <lineage>
        <taxon>Bacteria</taxon>
        <taxon>Pseudomonadati</taxon>
        <taxon>Pseudomonadota</taxon>
        <taxon>Alphaproteobacteria</taxon>
        <taxon>Hyphomicrobiales</taxon>
        <taxon>Devosiaceae</taxon>
        <taxon>Pelagibacterium</taxon>
    </lineage>
</organism>
<feature type="region of interest" description="Disordered" evidence="3">
    <location>
        <begin position="1"/>
        <end position="25"/>
    </location>
</feature>
<protein>
    <submittedName>
        <fullName evidence="4">Alpha/beta hydrolase</fullName>
    </submittedName>
</protein>
<evidence type="ECO:0000256" key="3">
    <source>
        <dbReference type="SAM" id="MobiDB-lite"/>
    </source>
</evidence>
<dbReference type="GO" id="GO:0016788">
    <property type="term" value="F:hydrolase activity, acting on ester bonds"/>
    <property type="evidence" value="ECO:0007669"/>
    <property type="project" value="TreeGrafter"/>
</dbReference>
<gene>
    <name evidence="4" type="ORF">DVH29_14660</name>
</gene>
<dbReference type="InterPro" id="IPR000801">
    <property type="entry name" value="Esterase-like"/>
</dbReference>
<dbReference type="SUPFAM" id="SSF53474">
    <property type="entry name" value="alpha/beta-Hydrolases"/>
    <property type="match status" value="1"/>
</dbReference>
<evidence type="ECO:0000256" key="2">
    <source>
        <dbReference type="ARBA" id="ARBA00022801"/>
    </source>
</evidence>
<dbReference type="PANTHER" id="PTHR40841">
    <property type="entry name" value="SIDEROPHORE TRIACETYLFUSARININE C ESTERASE"/>
    <property type="match status" value="1"/>
</dbReference>
<reference evidence="5" key="1">
    <citation type="submission" date="2018-07" db="EMBL/GenBank/DDBJ databases">
        <authorList>
            <person name="Liu B.-T."/>
            <person name="Du Z."/>
        </authorList>
    </citation>
    <scope>NUCLEOTIDE SEQUENCE [LARGE SCALE GENOMIC DNA]</scope>
    <source>
        <strain evidence="5">XYN52</strain>
    </source>
</reference>
<keyword evidence="2 4" id="KW-0378">Hydrolase</keyword>
<comment type="similarity">
    <text evidence="1">Belongs to the esterase D family.</text>
</comment>
<comment type="caution">
    <text evidence="4">The sequence shown here is derived from an EMBL/GenBank/DDBJ whole genome shotgun (WGS) entry which is preliminary data.</text>
</comment>
<accession>A0A369VZM3</accession>
<sequence length="290" mass="31216">MAGHWKTGASVTESPHSIGSDWPLASIPDTQVRPLSVDGTTYRISIALPGGPTPAGGFPVLYLLDADAGFATVVETHRRLSRRPDATGVAPAVIVGIGHGGGGLYDPGRRERDYVPRALQSSHTDGAEAFLNFIETRLKPDIGATLAVDPRRQALIGHSLSGYFTLWTLVRHPGAFQSYAAISPSLWRDEGLMADIPAIRGDISSVFIAAGEWEEALAPWQAEHANSADIARRRAERRMVSNARTFAARLGDHIGAGRVRFEMFPDQDHASVFGVAINRALRMVSGPHLT</sequence>
<evidence type="ECO:0000313" key="4">
    <source>
        <dbReference type="EMBL" id="RDE07846.1"/>
    </source>
</evidence>